<comment type="caution">
    <text evidence="3">The sequence shown here is derived from an EMBL/GenBank/DDBJ whole genome shotgun (WGS) entry which is preliminary data.</text>
</comment>
<evidence type="ECO:0000259" key="2">
    <source>
        <dbReference type="Pfam" id="PF18998"/>
    </source>
</evidence>
<keyword evidence="1" id="KW-0732">Signal</keyword>
<evidence type="ECO:0000313" key="3">
    <source>
        <dbReference type="EMBL" id="HCO69097.1"/>
    </source>
</evidence>
<gene>
    <name evidence="3" type="ORF">DIT26_00675</name>
</gene>
<evidence type="ECO:0000256" key="1">
    <source>
        <dbReference type="SAM" id="SignalP"/>
    </source>
</evidence>
<organism evidence="3 4">
    <name type="scientific">Mesotoga infera</name>
    <dbReference type="NCBI Taxonomy" id="1236046"/>
    <lineage>
        <taxon>Bacteria</taxon>
        <taxon>Thermotogati</taxon>
        <taxon>Thermotogota</taxon>
        <taxon>Thermotogae</taxon>
        <taxon>Kosmotogales</taxon>
        <taxon>Kosmotogaceae</taxon>
        <taxon>Mesotoga</taxon>
    </lineage>
</organism>
<protein>
    <submittedName>
        <fullName evidence="3">Peptidase S8</fullName>
    </submittedName>
</protein>
<dbReference type="Proteomes" id="UP000264215">
    <property type="component" value="Unassembled WGS sequence"/>
</dbReference>
<evidence type="ECO:0000313" key="4">
    <source>
        <dbReference type="Proteomes" id="UP000264215"/>
    </source>
</evidence>
<dbReference type="PROSITE" id="PS51257">
    <property type="entry name" value="PROKAR_LIPOPROTEIN"/>
    <property type="match status" value="1"/>
</dbReference>
<feature type="non-terminal residue" evidence="3">
    <location>
        <position position="456"/>
    </location>
</feature>
<dbReference type="EMBL" id="DQBS01000015">
    <property type="protein sequence ID" value="HCO69097.1"/>
    <property type="molecule type" value="Genomic_DNA"/>
</dbReference>
<dbReference type="AlphaFoldDB" id="A0A3D3TKF0"/>
<feature type="chain" id="PRO_5017557088" evidence="1">
    <location>
        <begin position="25"/>
        <end position="456"/>
    </location>
</feature>
<dbReference type="Pfam" id="PF18998">
    <property type="entry name" value="Flg_new_2"/>
    <property type="match status" value="1"/>
</dbReference>
<name>A0A3D3TKF0_9BACT</name>
<sequence>MKKKLLLFASLTVFLILMLTGCPSGPKSFTLTITTLPDAGIQIIVDLVNKVTPFSQKYQEGTTVEVQITSPQERDTSAFVGGDDTKYTFQQWNDANNTNPRNITVNSNIVHTAQMGVQYKVETSSNPAGAVVTGSGWHNKNANLTLTAPAMAGYTFSHWVVNGVNLESANPLVVAVNNPKNVVAHYTPDVQYTLTLITLPDLALDVRIDGTLYSSPKGMVIQGGASKQISVDTPQQKDISPWLTGIDARYTFANWDDTNTSNPRNVTINSDITYTAFMNAEYRLDVSASPTLWETGVYWNARGSLWEFDFSGDLGPYNFSHWLVNGQNLGSARPLELVVDKPYNIAAVFATQQPDYTLTVTTSPHTELNISIGGTNYLSPKSVVLSSGSSTQIGVTSPQNKDTSPHVAENDTRYTFQQWNDTNTQNPRDITLYSDMTYTAEMKLEYLVATFSSPAG</sequence>
<accession>A0A3D3TKF0</accession>
<feature type="domain" description="Bacterial repeat" evidence="2">
    <location>
        <begin position="125"/>
        <end position="188"/>
    </location>
</feature>
<proteinExistence type="predicted"/>
<dbReference type="InterPro" id="IPR044060">
    <property type="entry name" value="Bacterial_rp_domain"/>
</dbReference>
<reference evidence="3 4" key="1">
    <citation type="journal article" date="2018" name="Nat. Biotechnol.">
        <title>A standardized bacterial taxonomy based on genome phylogeny substantially revises the tree of life.</title>
        <authorList>
            <person name="Parks D.H."/>
            <person name="Chuvochina M."/>
            <person name="Waite D.W."/>
            <person name="Rinke C."/>
            <person name="Skarshewski A."/>
            <person name="Chaumeil P.A."/>
            <person name="Hugenholtz P."/>
        </authorList>
    </citation>
    <scope>NUCLEOTIDE SEQUENCE [LARGE SCALE GENOMIC DNA]</scope>
    <source>
        <strain evidence="3">UBA9905</strain>
    </source>
</reference>
<feature type="signal peptide" evidence="1">
    <location>
        <begin position="1"/>
        <end position="24"/>
    </location>
</feature>